<organism evidence="2 3">
    <name type="scientific">Microthlaspi erraticum</name>
    <dbReference type="NCBI Taxonomy" id="1685480"/>
    <lineage>
        <taxon>Eukaryota</taxon>
        <taxon>Viridiplantae</taxon>
        <taxon>Streptophyta</taxon>
        <taxon>Embryophyta</taxon>
        <taxon>Tracheophyta</taxon>
        <taxon>Spermatophyta</taxon>
        <taxon>Magnoliopsida</taxon>
        <taxon>eudicotyledons</taxon>
        <taxon>Gunneridae</taxon>
        <taxon>Pentapetalae</taxon>
        <taxon>rosids</taxon>
        <taxon>malvids</taxon>
        <taxon>Brassicales</taxon>
        <taxon>Brassicaceae</taxon>
        <taxon>Coluteocarpeae</taxon>
        <taxon>Microthlaspi</taxon>
    </lineage>
</organism>
<keyword evidence="3" id="KW-1185">Reference proteome</keyword>
<protein>
    <submittedName>
        <fullName evidence="2">Uncharacterized protein</fullName>
    </submittedName>
</protein>
<dbReference type="PANTHER" id="PTHR33325">
    <property type="entry name" value="ZINC FINGER, CCHC-TYPE-RELATED"/>
    <property type="match status" value="1"/>
</dbReference>
<reference evidence="2" key="1">
    <citation type="submission" date="2020-01" db="EMBL/GenBank/DDBJ databases">
        <authorList>
            <person name="Mishra B."/>
        </authorList>
    </citation>
    <scope>NUCLEOTIDE SEQUENCE [LARGE SCALE GENOMIC DNA]</scope>
</reference>
<dbReference type="EMBL" id="CACVBM020000255">
    <property type="protein sequence ID" value="CAA7016777.1"/>
    <property type="molecule type" value="Genomic_DNA"/>
</dbReference>
<dbReference type="AlphaFoldDB" id="A0A6D2HLE4"/>
<comment type="caution">
    <text evidence="2">The sequence shown here is derived from an EMBL/GenBank/DDBJ whole genome shotgun (WGS) entry which is preliminary data.</text>
</comment>
<feature type="region of interest" description="Disordered" evidence="1">
    <location>
        <begin position="21"/>
        <end position="45"/>
    </location>
</feature>
<dbReference type="Proteomes" id="UP000467841">
    <property type="component" value="Unassembled WGS sequence"/>
</dbReference>
<evidence type="ECO:0000256" key="1">
    <source>
        <dbReference type="SAM" id="MobiDB-lite"/>
    </source>
</evidence>
<gene>
    <name evidence="2" type="ORF">MERR_LOCUS4012</name>
</gene>
<evidence type="ECO:0000313" key="3">
    <source>
        <dbReference type="Proteomes" id="UP000467841"/>
    </source>
</evidence>
<sequence>MEVLLVAEQNNELVMMNHQTRPTGAAPFPEANVASSSQNNGRGVDVDTVETEVVAVAVDVVGDKEKSTVPTNPTMKGIIKGLEQMITAEISKSKKKVFATDAA</sequence>
<dbReference type="PANTHER" id="PTHR33325:SF11">
    <property type="entry name" value="COLD SHOCK DOMAIN-CONTAINING PROTEIN 4-LIKE"/>
    <property type="match status" value="1"/>
</dbReference>
<accession>A0A6D2HLE4</accession>
<evidence type="ECO:0000313" key="2">
    <source>
        <dbReference type="EMBL" id="CAA7016777.1"/>
    </source>
</evidence>
<proteinExistence type="predicted"/>
<name>A0A6D2HLE4_9BRAS</name>